<gene>
    <name evidence="4" type="ordered locus">LOC_Os12g10070</name>
</gene>
<protein>
    <recommendedName>
        <fullName evidence="3">DUF1409 domain-containing protein</fullName>
    </recommendedName>
</protein>
<organism evidence="4">
    <name type="scientific">Oryza sativa subsp. japonica</name>
    <name type="common">Rice</name>
    <dbReference type="NCBI Taxonomy" id="39947"/>
    <lineage>
        <taxon>Eukaryota</taxon>
        <taxon>Viridiplantae</taxon>
        <taxon>Streptophyta</taxon>
        <taxon>Embryophyta</taxon>
        <taxon>Tracheophyta</taxon>
        <taxon>Spermatophyta</taxon>
        <taxon>Magnoliopsida</taxon>
        <taxon>Liliopsida</taxon>
        <taxon>Poales</taxon>
        <taxon>Poaceae</taxon>
        <taxon>BOP clade</taxon>
        <taxon>Oryzoideae</taxon>
        <taxon>Oryzeae</taxon>
        <taxon>Oryzinae</taxon>
        <taxon>Oryza</taxon>
        <taxon>Oryza sativa</taxon>
    </lineage>
</organism>
<proteinExistence type="predicted"/>
<dbReference type="EMBL" id="DP000011">
    <property type="protein sequence ID" value="ABA96089.2"/>
    <property type="molecule type" value="Genomic_DNA"/>
</dbReference>
<evidence type="ECO:0000256" key="1">
    <source>
        <dbReference type="SAM" id="Coils"/>
    </source>
</evidence>
<sequence>MSTSTDPSTTATAENAEHLSHQVAIPSIVDEYQFYLGPIGNLDPTEFINAKTNRIPFRFANPNLGLWKNTFKSWPSAEKSCPAWYMRVVVRPPLSEAEFSRFELIINEDGEEVTKRRCMSFGEATSTNAGSKLSVDLFRDWFTNFYDGFPRNTRIWFAYEGFASFELPADFQFDEINFEKYDKSREVFSTVINPCILPVGIHQGKNIQVSYEFYHPTSAARQLGMGQVLISLFFADKIQSRGEITSALTMDRLLNIPGPPLGSIDNIKLRMLRSAAFDRCDSGLEIQYAPGLLPNGGGLARPVIGYHAPKTSTLPHGLPRVPTAPVAGKKKRTKSAAAPSAASKKSKKQKTAADDLPSIDPDVEQFLNGEELEEAIDEAAENISEIKEQTSPAIFLLLKELHHLHLVPLTNQRLVILQLLFLNQVITLHRLQIAITLQEEVAPPPAIPVLADMFSFDIRQFMDEEDETTSKALVPLADDLKATLLDISKRLEGSLETLVVCCGSIRDRFLEIHNKLPDELADVITPVAYLEQHRLKLKKAKQRIADRCERRDLEATIQTSRASINEEKAKLDELEAGPSSTQANIDRLNTRQIKLLAELEQCSAQIALEEQKLADLPKAIEDQKSKLKSSVKYLAGLTKSLKVISGTDAADAQIIDEVDQIRQRAISAIQKYVSG</sequence>
<reference evidence="4" key="3">
    <citation type="submission" date="2006-01" db="EMBL/GenBank/DDBJ databases">
        <authorList>
            <person name="Buell R."/>
        </authorList>
    </citation>
    <scope>NUCLEOTIDE SEQUENCE</scope>
</reference>
<reference evidence="4" key="1">
    <citation type="journal article" date="2005" name="BMC Biol.">
        <title>The sequence of rice chromosomes 11 and 12, rich in disease resistance genes and recent gene duplications.</title>
        <authorList>
            <consortium name="The rice chromosomes 11 and 12 sequencing consortia"/>
        </authorList>
    </citation>
    <scope>NUCLEOTIDE SEQUENCE [LARGE SCALE GENOMIC DNA]</scope>
</reference>
<accession>Q2QWA0</accession>
<feature type="domain" description="DUF1409" evidence="3">
    <location>
        <begin position="490"/>
        <end position="537"/>
    </location>
</feature>
<evidence type="ECO:0000259" key="3">
    <source>
        <dbReference type="Pfam" id="PF07197"/>
    </source>
</evidence>
<dbReference type="Pfam" id="PF07197">
    <property type="entry name" value="DUF1409"/>
    <property type="match status" value="1"/>
</dbReference>
<dbReference type="AlphaFoldDB" id="Q2QWA0"/>
<feature type="coiled-coil region" evidence="1">
    <location>
        <begin position="530"/>
        <end position="577"/>
    </location>
</feature>
<keyword evidence="1" id="KW-0175">Coiled coil</keyword>
<dbReference type="iPTMnet" id="Q2QWA0"/>
<dbReference type="InterPro" id="IPR010811">
    <property type="entry name" value="DUF1409"/>
</dbReference>
<evidence type="ECO:0000256" key="2">
    <source>
        <dbReference type="SAM" id="MobiDB-lite"/>
    </source>
</evidence>
<feature type="region of interest" description="Disordered" evidence="2">
    <location>
        <begin position="311"/>
        <end position="360"/>
    </location>
</feature>
<evidence type="ECO:0000313" key="4">
    <source>
        <dbReference type="EMBL" id="ABA96089.2"/>
    </source>
</evidence>
<reference evidence="4" key="2">
    <citation type="submission" date="2005-04" db="EMBL/GenBank/DDBJ databases">
        <authorList>
            <person name="Buell C.R."/>
            <person name="Wing R.A."/>
            <person name="McCombie W.A."/>
            <person name="Ouyang S."/>
        </authorList>
    </citation>
    <scope>NUCLEOTIDE SEQUENCE</scope>
</reference>
<name>Q2QWA0_ORYSJ</name>